<comment type="caution">
    <text evidence="1">The sequence shown here is derived from an EMBL/GenBank/DDBJ whole genome shotgun (WGS) entry which is preliminary data.</text>
</comment>
<dbReference type="RefSeq" id="WP_271341718.1">
    <property type="nucleotide sequence ID" value="NZ_JAQKAB010000011.1"/>
</dbReference>
<keyword evidence="2" id="KW-1185">Reference proteome</keyword>
<protein>
    <submittedName>
        <fullName evidence="1">DUF2935 domain-containing protein</fullName>
    </submittedName>
</protein>
<evidence type="ECO:0000313" key="1">
    <source>
        <dbReference type="EMBL" id="MDA7027891.1"/>
    </source>
</evidence>
<proteinExistence type="predicted"/>
<reference evidence="1 2" key="1">
    <citation type="submission" date="2023-01" db="EMBL/GenBank/DDBJ databases">
        <title>Bacillus changyiensis sp. nov., isolated from a coastal deposit.</title>
        <authorList>
            <person name="Xiao G."/>
            <person name="Lai Q."/>
            <person name="Hu Z."/>
            <person name="Shao Z."/>
        </authorList>
    </citation>
    <scope>NUCLEOTIDE SEQUENCE [LARGE SCALE GENOMIC DNA]</scope>
    <source>
        <strain evidence="1 2">CLL-7-23</strain>
    </source>
</reference>
<dbReference type="Pfam" id="PF11155">
    <property type="entry name" value="DUF2935"/>
    <property type="match status" value="2"/>
</dbReference>
<organism evidence="1 2">
    <name type="scientific">Bacillus changyiensis</name>
    <dbReference type="NCBI Taxonomy" id="3004103"/>
    <lineage>
        <taxon>Bacteria</taxon>
        <taxon>Bacillati</taxon>
        <taxon>Bacillota</taxon>
        <taxon>Bacilli</taxon>
        <taxon>Bacillales</taxon>
        <taxon>Bacillaceae</taxon>
        <taxon>Bacillus</taxon>
    </lineage>
</organism>
<evidence type="ECO:0000313" key="2">
    <source>
        <dbReference type="Proteomes" id="UP001211894"/>
    </source>
</evidence>
<dbReference type="EMBL" id="JAQKAB010000011">
    <property type="protein sequence ID" value="MDA7027891.1"/>
    <property type="molecule type" value="Genomic_DNA"/>
</dbReference>
<sequence>MKTYKETAIFEHTFWLQVLGDHARFILDSLAEKEKEDIQKAKQFKQIFDVLLKKVNSSGDLYSLTMEVEEYVLALRKFKLSLIKRHLVGDITIHLSPTFINHMVNELEEYLLVIKYLKKQEVPPVFHELHHHMLWLMDAAGHAGAIADNLDAVEKRLKKTSKGFAKHFEQFYLKSVELTGYLRANIESFPALRKMNKDVKLEIELFRTFLNEVEELELTDQMLSTFSALMADHMMREECYYLMKIAESTNTEMPTCNPAKPRL</sequence>
<dbReference type="SUPFAM" id="SSF158430">
    <property type="entry name" value="Bacillus cereus metalloprotein-like"/>
    <property type="match status" value="2"/>
</dbReference>
<accession>A0ABT4X8X9</accession>
<name>A0ABT4X8X9_9BACI</name>
<dbReference type="Proteomes" id="UP001211894">
    <property type="component" value="Unassembled WGS sequence"/>
</dbReference>
<dbReference type="InterPro" id="IPR021328">
    <property type="entry name" value="CotB-like"/>
</dbReference>
<gene>
    <name evidence="1" type="ORF">PJ311_15045</name>
</gene>
<dbReference type="Gene3D" id="1.20.1260.120">
    <property type="entry name" value="Protein of unknown function DUF2935"/>
    <property type="match status" value="1"/>
</dbReference>